<feature type="chain" id="PRO_5040516660" description="Mid2 domain-containing protein" evidence="3">
    <location>
        <begin position="19"/>
        <end position="363"/>
    </location>
</feature>
<keyword evidence="2" id="KW-1133">Transmembrane helix</keyword>
<feature type="region of interest" description="Disordered" evidence="1">
    <location>
        <begin position="214"/>
        <end position="244"/>
    </location>
</feature>
<sequence>MNLSGLLSSAFWFWGVVAAGPQHFARQTTRTEIQSHPTRVALRARALTTVPARIEKRELASSICGWIDGIEASQLDCGDTYTCIIALKDSHGTDISAGGCCPSTGCATYRTACSASRDQCDEECKSNPAVLHCTNDKDGGTLCAKYMYSGGESDFRCARTVPKATDIAFTYTNYSTPILLPRFASSITICNGVSNTGTCLASLDIQTQLVVTATTTESTSSTTKPTTSTEPISTGSPSKPQSSTPAIVGGVVGGLGVLGAISGAIFYVFFWKKRGARNDHQRILSDDDDGASGVRLSENPALGIFKAELPATGPRLASFHDDPVKNTPEHSSERFEMSGIQTQQRQQPLIMELDASEAQQNSR</sequence>
<evidence type="ECO:0000313" key="4">
    <source>
        <dbReference type="EMBL" id="CAG8952593.1"/>
    </source>
</evidence>
<feature type="transmembrane region" description="Helical" evidence="2">
    <location>
        <begin position="246"/>
        <end position="270"/>
    </location>
</feature>
<accession>A0A9N9KTC8</accession>
<feature type="compositionally biased region" description="Basic and acidic residues" evidence="1">
    <location>
        <begin position="318"/>
        <end position="336"/>
    </location>
</feature>
<reference evidence="4" key="1">
    <citation type="submission" date="2021-07" db="EMBL/GenBank/DDBJ databases">
        <authorList>
            <person name="Durling M."/>
        </authorList>
    </citation>
    <scope>NUCLEOTIDE SEQUENCE</scope>
</reference>
<gene>
    <name evidence="4" type="ORF">HYFRA_00009699</name>
</gene>
<dbReference type="EMBL" id="CAJVRL010000046">
    <property type="protein sequence ID" value="CAG8952593.1"/>
    <property type="molecule type" value="Genomic_DNA"/>
</dbReference>
<keyword evidence="5" id="KW-1185">Reference proteome</keyword>
<evidence type="ECO:0000313" key="5">
    <source>
        <dbReference type="Proteomes" id="UP000696280"/>
    </source>
</evidence>
<comment type="caution">
    <text evidence="4">The sequence shown here is derived from an EMBL/GenBank/DDBJ whole genome shotgun (WGS) entry which is preliminary data.</text>
</comment>
<feature type="region of interest" description="Disordered" evidence="1">
    <location>
        <begin position="315"/>
        <end position="347"/>
    </location>
</feature>
<name>A0A9N9KTC8_9HELO</name>
<feature type="signal peptide" evidence="3">
    <location>
        <begin position="1"/>
        <end position="18"/>
    </location>
</feature>
<protein>
    <recommendedName>
        <fullName evidence="6">Mid2 domain-containing protein</fullName>
    </recommendedName>
</protein>
<evidence type="ECO:0008006" key="6">
    <source>
        <dbReference type="Google" id="ProtNLM"/>
    </source>
</evidence>
<evidence type="ECO:0000256" key="3">
    <source>
        <dbReference type="SAM" id="SignalP"/>
    </source>
</evidence>
<keyword evidence="2" id="KW-0472">Membrane</keyword>
<keyword evidence="3" id="KW-0732">Signal</keyword>
<proteinExistence type="predicted"/>
<evidence type="ECO:0000256" key="2">
    <source>
        <dbReference type="SAM" id="Phobius"/>
    </source>
</evidence>
<feature type="compositionally biased region" description="Polar residues" evidence="1">
    <location>
        <begin position="235"/>
        <end position="244"/>
    </location>
</feature>
<dbReference type="Proteomes" id="UP000696280">
    <property type="component" value="Unassembled WGS sequence"/>
</dbReference>
<organism evidence="4 5">
    <name type="scientific">Hymenoscyphus fraxineus</name>
    <dbReference type="NCBI Taxonomy" id="746836"/>
    <lineage>
        <taxon>Eukaryota</taxon>
        <taxon>Fungi</taxon>
        <taxon>Dikarya</taxon>
        <taxon>Ascomycota</taxon>
        <taxon>Pezizomycotina</taxon>
        <taxon>Leotiomycetes</taxon>
        <taxon>Helotiales</taxon>
        <taxon>Helotiaceae</taxon>
        <taxon>Hymenoscyphus</taxon>
    </lineage>
</organism>
<dbReference type="AlphaFoldDB" id="A0A9N9KTC8"/>
<dbReference type="OrthoDB" id="3561554at2759"/>
<keyword evidence="2" id="KW-0812">Transmembrane</keyword>
<evidence type="ECO:0000256" key="1">
    <source>
        <dbReference type="SAM" id="MobiDB-lite"/>
    </source>
</evidence>
<feature type="compositionally biased region" description="Low complexity" evidence="1">
    <location>
        <begin position="214"/>
        <end position="234"/>
    </location>
</feature>